<dbReference type="Gene3D" id="3.40.50.2000">
    <property type="entry name" value="Glycogen Phosphorylase B"/>
    <property type="match status" value="2"/>
</dbReference>
<evidence type="ECO:0000256" key="1">
    <source>
        <dbReference type="ARBA" id="ARBA00023235"/>
    </source>
</evidence>
<dbReference type="PANTHER" id="PTHR43174">
    <property type="entry name" value="UDP-N-ACETYLGLUCOSAMINE 2-EPIMERASE"/>
    <property type="match status" value="1"/>
</dbReference>
<comment type="catalytic activity">
    <reaction evidence="2">
        <text>UDP-N-acetyl-alpha-D-glucosamine = UDP-N-acetyl-alpha-D-mannosamine</text>
        <dbReference type="Rhea" id="RHEA:17213"/>
        <dbReference type="ChEBI" id="CHEBI:57705"/>
        <dbReference type="ChEBI" id="CHEBI:68623"/>
        <dbReference type="EC" id="5.1.3.14"/>
    </reaction>
</comment>
<sequence length="395" mass="43872">MRKQTFLTCLGTRPEIIKMAPVYKALQAQGNRVQIIHTGQHEAVAHELYRFFEMPPDLVIDLQRKSSTLAHLTSALTDGLEAAMRTLQPDVVMVQGDTTSAFIGALIGYYDDIPVAHIEAGLRTHERDPFPEEKNREMIGRLARWHFPPTDQARRNLLAENIPPDQIHQVGNTVIDAALWTRDRLHKTFGQDNPALPSVAQVFLKKHADDRLILITAHRRENWGQPIRQIAQAAAAILTDHPDTVVIWPVHPNPAVRLDVENEIAKLPQSVQRRFCLTAPLEYPALIDLLVRCHFTLTDSGGIQEEASAFAKPVLVARNSTERQELVDVGGARLVGTDIDQIRFHAGLLLSNADIYRQMQVTQSPFGDGLSAQRIAAILSSSNALTTHDGASLAN</sequence>
<keyword evidence="8" id="KW-1185">Reference proteome</keyword>
<dbReference type="NCBIfam" id="TIGR00236">
    <property type="entry name" value="wecB"/>
    <property type="match status" value="1"/>
</dbReference>
<feature type="domain" description="UDP-N-acetylglucosamine 2-epimerase" evidence="6">
    <location>
        <begin position="25"/>
        <end position="379"/>
    </location>
</feature>
<accession>A0ABP7TMA4</accession>
<protein>
    <recommendedName>
        <fullName evidence="4">UDP-N-acetylglucosamine 2-epimerase (non-hydrolyzing)</fullName>
        <ecNumber evidence="4">5.1.3.14</ecNumber>
    </recommendedName>
</protein>
<evidence type="ECO:0000256" key="2">
    <source>
        <dbReference type="ARBA" id="ARBA00036080"/>
    </source>
</evidence>
<proteinExistence type="inferred from homology"/>
<evidence type="ECO:0000256" key="4">
    <source>
        <dbReference type="ARBA" id="ARBA00038858"/>
    </source>
</evidence>
<dbReference type="Pfam" id="PF02350">
    <property type="entry name" value="Epimerase_2"/>
    <property type="match status" value="1"/>
</dbReference>
<keyword evidence="1 5" id="KW-0413">Isomerase</keyword>
<dbReference type="Proteomes" id="UP001501353">
    <property type="component" value="Unassembled WGS sequence"/>
</dbReference>
<organism evidence="7 8">
    <name type="scientific">Actimicrobium antarcticum</name>
    <dbReference type="NCBI Taxonomy" id="1051899"/>
    <lineage>
        <taxon>Bacteria</taxon>
        <taxon>Pseudomonadati</taxon>
        <taxon>Pseudomonadota</taxon>
        <taxon>Betaproteobacteria</taxon>
        <taxon>Burkholderiales</taxon>
        <taxon>Oxalobacteraceae</taxon>
        <taxon>Actimicrobium</taxon>
    </lineage>
</organism>
<evidence type="ECO:0000256" key="5">
    <source>
        <dbReference type="RuleBase" id="RU003513"/>
    </source>
</evidence>
<dbReference type="SUPFAM" id="SSF53756">
    <property type="entry name" value="UDP-Glycosyltransferase/glycogen phosphorylase"/>
    <property type="match status" value="1"/>
</dbReference>
<comment type="similarity">
    <text evidence="3 5">Belongs to the UDP-N-acetylglucosamine 2-epimerase family.</text>
</comment>
<name>A0ABP7TMA4_9BURK</name>
<comment type="caution">
    <text evidence="7">The sequence shown here is derived from an EMBL/GenBank/DDBJ whole genome shotgun (WGS) entry which is preliminary data.</text>
</comment>
<dbReference type="CDD" id="cd03786">
    <property type="entry name" value="GTB_UDP-GlcNAc_2-Epimerase"/>
    <property type="match status" value="1"/>
</dbReference>
<reference evidence="8" key="1">
    <citation type="journal article" date="2019" name="Int. J. Syst. Evol. Microbiol.">
        <title>The Global Catalogue of Microorganisms (GCM) 10K type strain sequencing project: providing services to taxonomists for standard genome sequencing and annotation.</title>
        <authorList>
            <consortium name="The Broad Institute Genomics Platform"/>
            <consortium name="The Broad Institute Genome Sequencing Center for Infectious Disease"/>
            <person name="Wu L."/>
            <person name="Ma J."/>
        </authorList>
    </citation>
    <scope>NUCLEOTIDE SEQUENCE [LARGE SCALE GENOMIC DNA]</scope>
    <source>
        <strain evidence="8">JCM 16673</strain>
    </source>
</reference>
<dbReference type="EC" id="5.1.3.14" evidence="4"/>
<evidence type="ECO:0000256" key="3">
    <source>
        <dbReference type="ARBA" id="ARBA00038209"/>
    </source>
</evidence>
<gene>
    <name evidence="7" type="primary">wecB_2</name>
    <name evidence="7" type="ORF">GCM10022212_28030</name>
</gene>
<dbReference type="InterPro" id="IPR003331">
    <property type="entry name" value="UDP_GlcNAc_Epimerase_2_dom"/>
</dbReference>
<evidence type="ECO:0000313" key="7">
    <source>
        <dbReference type="EMBL" id="GAA4028259.1"/>
    </source>
</evidence>
<dbReference type="PANTHER" id="PTHR43174:SF2">
    <property type="entry name" value="UDP-N-ACETYLGLUCOSAMINE 2-EPIMERASE"/>
    <property type="match status" value="1"/>
</dbReference>
<evidence type="ECO:0000259" key="6">
    <source>
        <dbReference type="Pfam" id="PF02350"/>
    </source>
</evidence>
<dbReference type="EMBL" id="BAAAZE010000011">
    <property type="protein sequence ID" value="GAA4028259.1"/>
    <property type="molecule type" value="Genomic_DNA"/>
</dbReference>
<evidence type="ECO:0000313" key="8">
    <source>
        <dbReference type="Proteomes" id="UP001501353"/>
    </source>
</evidence>
<dbReference type="InterPro" id="IPR029767">
    <property type="entry name" value="WecB-like"/>
</dbReference>